<name>A0ABS7DF13_9GAMM</name>
<dbReference type="InterPro" id="IPR036388">
    <property type="entry name" value="WH-like_DNA-bd_sf"/>
</dbReference>
<evidence type="ECO:0000259" key="4">
    <source>
        <dbReference type="PROSITE" id="PS51071"/>
    </source>
</evidence>
<keyword evidence="2" id="KW-0238">DNA-binding</keyword>
<organism evidence="6 7">
    <name type="scientific">Succinivibrio faecicola</name>
    <dbReference type="NCBI Taxonomy" id="2820300"/>
    <lineage>
        <taxon>Bacteria</taxon>
        <taxon>Pseudomonadati</taxon>
        <taxon>Pseudomonadota</taxon>
        <taxon>Gammaproteobacteria</taxon>
        <taxon>Aeromonadales</taxon>
        <taxon>Succinivibrionaceae</taxon>
        <taxon>Succinivibrio</taxon>
    </lineage>
</organism>
<dbReference type="EMBL" id="JAGFNY010000003">
    <property type="protein sequence ID" value="MBW7569639.1"/>
    <property type="molecule type" value="Genomic_DNA"/>
</dbReference>
<dbReference type="PROSITE" id="PS51464">
    <property type="entry name" value="SIS"/>
    <property type="match status" value="1"/>
</dbReference>
<dbReference type="Pfam" id="PF01418">
    <property type="entry name" value="HTH_6"/>
    <property type="match status" value="1"/>
</dbReference>
<keyword evidence="1" id="KW-0805">Transcription regulation</keyword>
<keyword evidence="7" id="KW-1185">Reference proteome</keyword>
<dbReference type="SUPFAM" id="SSF53697">
    <property type="entry name" value="SIS domain"/>
    <property type="match status" value="1"/>
</dbReference>
<reference evidence="6 7" key="1">
    <citation type="submission" date="2021-03" db="EMBL/GenBank/DDBJ databases">
        <title>Succinivibrio sp. nov. isolated from feces of cow.</title>
        <authorList>
            <person name="Choi J.-Y."/>
        </authorList>
    </citation>
    <scope>NUCLEOTIDE SEQUENCE [LARGE SCALE GENOMIC DNA]</scope>
    <source>
        <strain evidence="6 7">AGMB01872</strain>
    </source>
</reference>
<evidence type="ECO:0000256" key="1">
    <source>
        <dbReference type="ARBA" id="ARBA00023015"/>
    </source>
</evidence>
<dbReference type="Gene3D" id="3.40.50.10490">
    <property type="entry name" value="Glucose-6-phosphate isomerase like protein, domain 1"/>
    <property type="match status" value="1"/>
</dbReference>
<dbReference type="InterPro" id="IPR047640">
    <property type="entry name" value="RpiR-like"/>
</dbReference>
<dbReference type="PANTHER" id="PTHR30514">
    <property type="entry name" value="GLUCOKINASE"/>
    <property type="match status" value="1"/>
</dbReference>
<dbReference type="Gene3D" id="1.10.10.10">
    <property type="entry name" value="Winged helix-like DNA-binding domain superfamily/Winged helix DNA-binding domain"/>
    <property type="match status" value="1"/>
</dbReference>
<evidence type="ECO:0000256" key="3">
    <source>
        <dbReference type="ARBA" id="ARBA00023163"/>
    </source>
</evidence>
<evidence type="ECO:0000313" key="6">
    <source>
        <dbReference type="EMBL" id="MBW7569639.1"/>
    </source>
</evidence>
<evidence type="ECO:0000256" key="2">
    <source>
        <dbReference type="ARBA" id="ARBA00023125"/>
    </source>
</evidence>
<sequence>MSILKKLSSPQIKTSKADNKLIHYFLSNGMKACSSSISEISEHCDISHATVTRFARKFGYETLKDFKIAIAQDLGAQDSDKSTKKSAINLKESLETTAQKLLQLNQTLLSQTAVEIGFDSVAKLVKEIVQARRVFFFGIGSSGFLAQDAARKIARIGIDARCYSDSHEIMTHSAIATPDDLVIYISNSGRTNELVKSAAICSKRKAMICAITAETTSPLYTFTDITVLHAVHDYDLAHGYADSRLSVFFIIDLIYIELIKAIGEKAIKVKQETQHAIDSLLPDNK</sequence>
<dbReference type="PANTHER" id="PTHR30514:SF1">
    <property type="entry name" value="HTH-TYPE TRANSCRIPTIONAL REGULATOR HEXR-RELATED"/>
    <property type="match status" value="1"/>
</dbReference>
<proteinExistence type="predicted"/>
<evidence type="ECO:0000313" key="7">
    <source>
        <dbReference type="Proteomes" id="UP000731465"/>
    </source>
</evidence>
<accession>A0ABS7DF13</accession>
<dbReference type="Pfam" id="PF01380">
    <property type="entry name" value="SIS"/>
    <property type="match status" value="1"/>
</dbReference>
<gene>
    <name evidence="6" type="ORF">J5V48_01895</name>
</gene>
<dbReference type="InterPro" id="IPR000281">
    <property type="entry name" value="HTH_RpiR"/>
</dbReference>
<dbReference type="PROSITE" id="PS51071">
    <property type="entry name" value="HTH_RPIR"/>
    <property type="match status" value="1"/>
</dbReference>
<dbReference type="SUPFAM" id="SSF46689">
    <property type="entry name" value="Homeodomain-like"/>
    <property type="match status" value="1"/>
</dbReference>
<evidence type="ECO:0000259" key="5">
    <source>
        <dbReference type="PROSITE" id="PS51464"/>
    </source>
</evidence>
<protein>
    <submittedName>
        <fullName evidence="6">MurR/RpiR family transcriptional regulator</fullName>
    </submittedName>
</protein>
<dbReference type="InterPro" id="IPR001347">
    <property type="entry name" value="SIS_dom"/>
</dbReference>
<dbReference type="InterPro" id="IPR046348">
    <property type="entry name" value="SIS_dom_sf"/>
</dbReference>
<keyword evidence="3" id="KW-0804">Transcription</keyword>
<feature type="domain" description="HTH rpiR-type" evidence="4">
    <location>
        <begin position="1"/>
        <end position="77"/>
    </location>
</feature>
<dbReference type="Proteomes" id="UP000731465">
    <property type="component" value="Unassembled WGS sequence"/>
</dbReference>
<dbReference type="RefSeq" id="WP_219936452.1">
    <property type="nucleotide sequence ID" value="NZ_JAGFNY010000003.1"/>
</dbReference>
<dbReference type="InterPro" id="IPR009057">
    <property type="entry name" value="Homeodomain-like_sf"/>
</dbReference>
<feature type="domain" description="SIS" evidence="5">
    <location>
        <begin position="124"/>
        <end position="264"/>
    </location>
</feature>
<comment type="caution">
    <text evidence="6">The sequence shown here is derived from an EMBL/GenBank/DDBJ whole genome shotgun (WGS) entry which is preliminary data.</text>
</comment>
<dbReference type="InterPro" id="IPR035472">
    <property type="entry name" value="RpiR-like_SIS"/>
</dbReference>
<dbReference type="CDD" id="cd05013">
    <property type="entry name" value="SIS_RpiR"/>
    <property type="match status" value="1"/>
</dbReference>